<keyword evidence="17" id="KW-1185">Reference proteome</keyword>
<reference evidence="16" key="1">
    <citation type="submission" date="2023-05" db="EMBL/GenBank/DDBJ databases">
        <title>Genome and transcriptome analyses reveal genes involved in the formation of fine ridges on petal epidermal cells in Hibiscus trionum.</title>
        <authorList>
            <person name="Koshimizu S."/>
            <person name="Masuda S."/>
            <person name="Ishii T."/>
            <person name="Shirasu K."/>
            <person name="Hoshino A."/>
            <person name="Arita M."/>
        </authorList>
    </citation>
    <scope>NUCLEOTIDE SEQUENCE</scope>
    <source>
        <strain evidence="16">Hamamatsu line</strain>
    </source>
</reference>
<evidence type="ECO:0000256" key="1">
    <source>
        <dbReference type="ARBA" id="ARBA00004613"/>
    </source>
</evidence>
<dbReference type="PROSITE" id="PS51892">
    <property type="entry name" value="SUBTILASE"/>
    <property type="match status" value="1"/>
</dbReference>
<dbReference type="GO" id="GO:0005576">
    <property type="term" value="C:extracellular region"/>
    <property type="evidence" value="ECO:0007669"/>
    <property type="project" value="UniProtKB-SubCell"/>
</dbReference>
<gene>
    <name evidence="16" type="ORF">HRI_001887200</name>
</gene>
<dbReference type="Gene3D" id="2.60.40.2310">
    <property type="match status" value="1"/>
</dbReference>
<dbReference type="EMBL" id="BSYR01000019">
    <property type="protein sequence ID" value="GMI82179.1"/>
    <property type="molecule type" value="Genomic_DNA"/>
</dbReference>
<evidence type="ECO:0000256" key="3">
    <source>
        <dbReference type="ARBA" id="ARBA00022525"/>
    </source>
</evidence>
<keyword evidence="3" id="KW-0964">Secreted</keyword>
<dbReference type="FunFam" id="3.40.50.200:FF:000006">
    <property type="entry name" value="Subtilisin-like protease SBT1.5"/>
    <property type="match status" value="1"/>
</dbReference>
<dbReference type="InterPro" id="IPR003137">
    <property type="entry name" value="PA_domain"/>
</dbReference>
<dbReference type="SUPFAM" id="SSF52025">
    <property type="entry name" value="PA domain"/>
    <property type="match status" value="1"/>
</dbReference>
<dbReference type="Gene3D" id="3.40.50.200">
    <property type="entry name" value="Peptidase S8/S53 domain"/>
    <property type="match status" value="1"/>
</dbReference>
<feature type="domain" description="Inhibitor I9" evidence="14">
    <location>
        <begin position="75"/>
        <end position="153"/>
    </location>
</feature>
<comment type="similarity">
    <text evidence="2 10">Belongs to the peptidase S8 family.</text>
</comment>
<dbReference type="InterPro" id="IPR034197">
    <property type="entry name" value="Peptidases_S8_3"/>
</dbReference>
<dbReference type="InterPro" id="IPR036852">
    <property type="entry name" value="Peptidase_S8/S53_dom_sf"/>
</dbReference>
<dbReference type="Gene3D" id="3.30.70.80">
    <property type="entry name" value="Peptidase S8 propeptide/proteinase inhibitor I9"/>
    <property type="match status" value="1"/>
</dbReference>
<dbReference type="GO" id="GO:0004252">
    <property type="term" value="F:serine-type endopeptidase activity"/>
    <property type="evidence" value="ECO:0007669"/>
    <property type="project" value="UniProtKB-UniRule"/>
</dbReference>
<feature type="region of interest" description="Disordered" evidence="11">
    <location>
        <begin position="1"/>
        <end position="20"/>
    </location>
</feature>
<evidence type="ECO:0000256" key="7">
    <source>
        <dbReference type="ARBA" id="ARBA00022825"/>
    </source>
</evidence>
<dbReference type="CDD" id="cd04852">
    <property type="entry name" value="Peptidases_S8_3"/>
    <property type="match status" value="1"/>
</dbReference>
<evidence type="ECO:0000259" key="13">
    <source>
        <dbReference type="Pfam" id="PF02225"/>
    </source>
</evidence>
<dbReference type="Pfam" id="PF02225">
    <property type="entry name" value="PA"/>
    <property type="match status" value="1"/>
</dbReference>
<evidence type="ECO:0008006" key="18">
    <source>
        <dbReference type="Google" id="ProtNLM"/>
    </source>
</evidence>
<keyword evidence="4 10" id="KW-0645">Protease</keyword>
<comment type="caution">
    <text evidence="16">The sequence shown here is derived from an EMBL/GenBank/DDBJ whole genome shotgun (WGS) entry which is preliminary data.</text>
</comment>
<evidence type="ECO:0000256" key="8">
    <source>
        <dbReference type="ARBA" id="ARBA00023180"/>
    </source>
</evidence>
<keyword evidence="7 10" id="KW-0720">Serine protease</keyword>
<dbReference type="InterPro" id="IPR000209">
    <property type="entry name" value="Peptidase_S8/S53_dom"/>
</dbReference>
<keyword evidence="8" id="KW-0325">Glycoprotein</keyword>
<feature type="active site" description="Charge relay system" evidence="9 10">
    <location>
        <position position="596"/>
    </location>
</feature>
<evidence type="ECO:0000256" key="2">
    <source>
        <dbReference type="ARBA" id="ARBA00011073"/>
    </source>
</evidence>
<keyword evidence="6 10" id="KW-0378">Hydrolase</keyword>
<evidence type="ECO:0000256" key="11">
    <source>
        <dbReference type="SAM" id="MobiDB-lite"/>
    </source>
</evidence>
<feature type="active site" description="Charge relay system" evidence="9 10">
    <location>
        <position position="187"/>
    </location>
</feature>
<dbReference type="AlphaFoldDB" id="A0A9W7HRD9"/>
<evidence type="ECO:0000313" key="16">
    <source>
        <dbReference type="EMBL" id="GMI82179.1"/>
    </source>
</evidence>
<proteinExistence type="inferred from homology"/>
<dbReference type="PRINTS" id="PR00723">
    <property type="entry name" value="SUBTILISIN"/>
</dbReference>
<dbReference type="Proteomes" id="UP001165190">
    <property type="component" value="Unassembled WGS sequence"/>
</dbReference>
<dbReference type="GO" id="GO:0048731">
    <property type="term" value="P:system development"/>
    <property type="evidence" value="ECO:0007669"/>
    <property type="project" value="UniProtKB-ARBA"/>
</dbReference>
<dbReference type="Gene3D" id="3.50.30.30">
    <property type="match status" value="1"/>
</dbReference>
<evidence type="ECO:0000256" key="6">
    <source>
        <dbReference type="ARBA" id="ARBA00022801"/>
    </source>
</evidence>
<evidence type="ECO:0000259" key="14">
    <source>
        <dbReference type="Pfam" id="PF05922"/>
    </source>
</evidence>
<sequence length="822" mass="87293">MSKFTEKTTKATQQSKPHRPITISPLSSLHCLNPTSPLTHTFKAPSFRSPMGLFLVFFLSLLSLASSASRVEQKTFIVRVQHEAKPSIFTTHKHWYESSLSSVLSPSTPTQVLHVYDSVFHGFSAKLSPTEALKLQTLPHVIAVIPEQVRYLQTTRSPLFLGLRTTDKAGLLKESDFGSDLVIGVIDTGIWPERQSFNDRGLGPIPSKWIGQCVTTKDFGSGSCNKKLIGARYFCSGYEATNGKMNESSEFRSPRDSDGHGTHTASIAAGRYVFPASTLGYAKGVAAGMAPKARLAAYKVCWNAGCYDSDILAAFDSAVADGVDVISLSVGGTVVPYYLDAIAIGAFGAVDKGVFVSASAGNGGPGGLTVTNVAPWVATIGAGTIDRDFPADVKLGNGKVVPGVGVYNGASLSPGRMYPLVYAGSGGGDGYSSSLCLEGSLDPDFVKGKIVLCDRGINSRAAKGDVVKKAGGVGMILANGVFDGEGLVVDCHVLPATAVGASNAYEIRQYIDSASKSNSPATATIVFKGTRLGVRPAPVVASFSARGPNPETPEILKPDVIAPGLNILAAWTDKVGPSGIPSDDRRTEFNILSGTSMACPHVSGLAALLKAAHPEWSPAAIKSALMTTAYTVDNRGETMIDESNGNTSTVFDFGSGHVHPTKAMDPGLVYDVTPMDYVDFLCNLNYTINNIQVLTRRNADCSGAKRAGHIGNLNYPSFSVVFQQYGKHKMSTHFIRQVTNVGDPNSVYKVTIRPPNGTLVTVEPQQLVFRRVGQKLNFLVRVEAMAVKLAPGSSSMKSGSLVWSDEKHNVSSPIVVTMQQPL</sequence>
<dbReference type="Pfam" id="PF17766">
    <property type="entry name" value="fn3_6"/>
    <property type="match status" value="1"/>
</dbReference>
<protein>
    <recommendedName>
        <fullName evidence="18">Subtilisin-like protease SBT1.5</fullName>
    </recommendedName>
</protein>
<dbReference type="FunFam" id="2.60.40.2310:FF:000002">
    <property type="entry name" value="p69E protein-like"/>
    <property type="match status" value="1"/>
</dbReference>
<dbReference type="CDD" id="cd02120">
    <property type="entry name" value="PA_subtilisin_like"/>
    <property type="match status" value="1"/>
</dbReference>
<dbReference type="PANTHER" id="PTHR10795">
    <property type="entry name" value="PROPROTEIN CONVERTASE SUBTILISIN/KEXIN"/>
    <property type="match status" value="1"/>
</dbReference>
<dbReference type="InterPro" id="IPR045051">
    <property type="entry name" value="SBT"/>
</dbReference>
<feature type="domain" description="Subtilisin-like protease fibronectin type-III" evidence="15">
    <location>
        <begin position="712"/>
        <end position="816"/>
    </location>
</feature>
<evidence type="ECO:0000256" key="10">
    <source>
        <dbReference type="PROSITE-ProRule" id="PRU01240"/>
    </source>
</evidence>
<organism evidence="16 17">
    <name type="scientific">Hibiscus trionum</name>
    <name type="common">Flower of an hour</name>
    <dbReference type="NCBI Taxonomy" id="183268"/>
    <lineage>
        <taxon>Eukaryota</taxon>
        <taxon>Viridiplantae</taxon>
        <taxon>Streptophyta</taxon>
        <taxon>Embryophyta</taxon>
        <taxon>Tracheophyta</taxon>
        <taxon>Spermatophyta</taxon>
        <taxon>Magnoliopsida</taxon>
        <taxon>eudicotyledons</taxon>
        <taxon>Gunneridae</taxon>
        <taxon>Pentapetalae</taxon>
        <taxon>rosids</taxon>
        <taxon>malvids</taxon>
        <taxon>Malvales</taxon>
        <taxon>Malvaceae</taxon>
        <taxon>Malvoideae</taxon>
        <taxon>Hibiscus</taxon>
    </lineage>
</organism>
<evidence type="ECO:0000259" key="15">
    <source>
        <dbReference type="Pfam" id="PF17766"/>
    </source>
</evidence>
<dbReference type="PROSITE" id="PS00138">
    <property type="entry name" value="SUBTILASE_SER"/>
    <property type="match status" value="1"/>
</dbReference>
<name>A0A9W7HRD9_HIBTR</name>
<dbReference type="InterPro" id="IPR015500">
    <property type="entry name" value="Peptidase_S8_subtilisin-rel"/>
</dbReference>
<evidence type="ECO:0000259" key="12">
    <source>
        <dbReference type="Pfam" id="PF00082"/>
    </source>
</evidence>
<accession>A0A9W7HRD9</accession>
<dbReference type="InterPro" id="IPR010259">
    <property type="entry name" value="S8pro/Inhibitor_I9"/>
</dbReference>
<comment type="subcellular location">
    <subcellularLocation>
        <location evidence="1">Secreted</location>
    </subcellularLocation>
</comment>
<dbReference type="InterPro" id="IPR041469">
    <property type="entry name" value="Subtilisin-like_FN3"/>
</dbReference>
<feature type="domain" description="PA" evidence="13">
    <location>
        <begin position="418"/>
        <end position="505"/>
    </location>
</feature>
<evidence type="ECO:0000313" key="17">
    <source>
        <dbReference type="Proteomes" id="UP001165190"/>
    </source>
</evidence>
<dbReference type="SUPFAM" id="SSF52743">
    <property type="entry name" value="Subtilisin-like"/>
    <property type="match status" value="1"/>
</dbReference>
<dbReference type="InterPro" id="IPR037045">
    <property type="entry name" value="S8pro/Inhibitor_I9_sf"/>
</dbReference>
<dbReference type="FunFam" id="3.50.30.30:FF:000005">
    <property type="entry name" value="subtilisin-like protease SBT1.5"/>
    <property type="match status" value="1"/>
</dbReference>
<evidence type="ECO:0000256" key="4">
    <source>
        <dbReference type="ARBA" id="ARBA00022670"/>
    </source>
</evidence>
<evidence type="ECO:0000256" key="5">
    <source>
        <dbReference type="ARBA" id="ARBA00022729"/>
    </source>
</evidence>
<dbReference type="Pfam" id="PF05922">
    <property type="entry name" value="Inhibitor_I9"/>
    <property type="match status" value="1"/>
</dbReference>
<keyword evidence="5" id="KW-0732">Signal</keyword>
<dbReference type="SUPFAM" id="SSF54897">
    <property type="entry name" value="Protease propeptides/inhibitors"/>
    <property type="match status" value="1"/>
</dbReference>
<dbReference type="FunFam" id="3.30.70.80:FF:000003">
    <property type="entry name" value="Subtilisin-like protease SBT1.9"/>
    <property type="match status" value="1"/>
</dbReference>
<dbReference type="OrthoDB" id="206201at2759"/>
<evidence type="ECO:0000256" key="9">
    <source>
        <dbReference type="PIRSR" id="PIRSR615500-1"/>
    </source>
</evidence>
<dbReference type="InterPro" id="IPR023828">
    <property type="entry name" value="Peptidase_S8_Ser-AS"/>
</dbReference>
<dbReference type="GO" id="GO:0006508">
    <property type="term" value="P:proteolysis"/>
    <property type="evidence" value="ECO:0007669"/>
    <property type="project" value="UniProtKB-KW"/>
</dbReference>
<dbReference type="InterPro" id="IPR046450">
    <property type="entry name" value="PA_dom_sf"/>
</dbReference>
<feature type="active site" description="Charge relay system" evidence="9 10">
    <location>
        <position position="260"/>
    </location>
</feature>
<feature type="domain" description="Peptidase S8/S53" evidence="12">
    <location>
        <begin position="178"/>
        <end position="645"/>
    </location>
</feature>
<dbReference type="Pfam" id="PF00082">
    <property type="entry name" value="Peptidase_S8"/>
    <property type="match status" value="1"/>
</dbReference>